<dbReference type="Proteomes" id="UP001257909">
    <property type="component" value="Unassembled WGS sequence"/>
</dbReference>
<evidence type="ECO:0000256" key="1">
    <source>
        <dbReference type="SAM" id="Phobius"/>
    </source>
</evidence>
<keyword evidence="1" id="KW-0812">Transmembrane</keyword>
<keyword evidence="3" id="KW-1185">Reference proteome</keyword>
<dbReference type="EMBL" id="JAVDWR010000050">
    <property type="protein sequence ID" value="MDR7123177.1"/>
    <property type="molecule type" value="Genomic_DNA"/>
</dbReference>
<sequence length="166" mass="19635">MANEIIQVRILESGKDWVDYLLLFADILIAPLVATIFGYLILRVTKTLEYSQWRNQKLIEKRITLWDEIGPVLNDIYCYCSRVGSWKDFKPQDVVNKKREADKLAHLGTPYFSDAFFEYYHQFIAACFETYQGHGKDAKLKSDSQKHKDVHPEWEEQWNHHFVTSM</sequence>
<accession>A0ABU1W5E1</accession>
<evidence type="ECO:0000313" key="2">
    <source>
        <dbReference type="EMBL" id="MDR7123177.1"/>
    </source>
</evidence>
<name>A0ABU1W5E1_9GAMM</name>
<gene>
    <name evidence="2" type="ORF">J2W69_004165</name>
</gene>
<comment type="caution">
    <text evidence="2">The sequence shown here is derived from an EMBL/GenBank/DDBJ whole genome shotgun (WGS) entry which is preliminary data.</text>
</comment>
<feature type="transmembrane region" description="Helical" evidence="1">
    <location>
        <begin position="20"/>
        <end position="42"/>
    </location>
</feature>
<organism evidence="2 3">
    <name type="scientific">Rheinheimera soli</name>
    <dbReference type="NCBI Taxonomy" id="443616"/>
    <lineage>
        <taxon>Bacteria</taxon>
        <taxon>Pseudomonadati</taxon>
        <taxon>Pseudomonadota</taxon>
        <taxon>Gammaproteobacteria</taxon>
        <taxon>Chromatiales</taxon>
        <taxon>Chromatiaceae</taxon>
        <taxon>Rheinheimera</taxon>
    </lineage>
</organism>
<evidence type="ECO:0000313" key="3">
    <source>
        <dbReference type="Proteomes" id="UP001257909"/>
    </source>
</evidence>
<evidence type="ECO:0008006" key="4">
    <source>
        <dbReference type="Google" id="ProtNLM"/>
    </source>
</evidence>
<keyword evidence="1" id="KW-0472">Membrane</keyword>
<proteinExistence type="predicted"/>
<dbReference type="RefSeq" id="WP_310282086.1">
    <property type="nucleotide sequence ID" value="NZ_JAVDWR010000050.1"/>
</dbReference>
<protein>
    <recommendedName>
        <fullName evidence="4">DUF4760 domain-containing protein</fullName>
    </recommendedName>
</protein>
<keyword evidence="1" id="KW-1133">Transmembrane helix</keyword>
<reference evidence="2 3" key="1">
    <citation type="submission" date="2023-07" db="EMBL/GenBank/DDBJ databases">
        <title>Sorghum-associated microbial communities from plants grown in Nebraska, USA.</title>
        <authorList>
            <person name="Schachtman D."/>
        </authorList>
    </citation>
    <scope>NUCLEOTIDE SEQUENCE [LARGE SCALE GENOMIC DNA]</scope>
    <source>
        <strain evidence="2 3">4138</strain>
    </source>
</reference>